<evidence type="ECO:0000313" key="2">
    <source>
        <dbReference type="EMBL" id="CEK89022.1"/>
    </source>
</evidence>
<name>A0A0B7BAE0_9EUPU</name>
<accession>A0A0B7BAE0</accession>
<dbReference type="EMBL" id="HACG01042160">
    <property type="protein sequence ID" value="CEK89025.1"/>
    <property type="molecule type" value="Transcribed_RNA"/>
</dbReference>
<sequence>MNYTGSQEFCSDDFWNWDLLLNNTWPQFTSCFINTTLVWVPCGYVWLLLPYFLYDTHNEMSTNNLRAVKHVNEANRRKVTKLNKQISNGGHYDTIEETDKGALTPICVVKMMLTILLAVLSLIQLLFEVKDNQGITLIVAWTIYLATYILIAFELWYERRQMRKPLLVSFYFYGMNSFLGIIPLYTWIKTEDYLRFPTEFGIQVVTLASNCACFLLSFASDSTWIIGKSKQDQKQCPEVLASYPAQIFFLWMQKLMITGFKREITMNDLWDLHPRDQGRRLNPIFEKYWKSELNEVDKFNRARFFTNTGGTRNASSSRALRRETSVYYEGSHERTSLLIAEDGKISGAENPSPE</sequence>
<feature type="transmembrane region" description="Helical" evidence="1">
    <location>
        <begin position="133"/>
        <end position="156"/>
    </location>
</feature>
<feature type="transmembrane region" description="Helical" evidence="1">
    <location>
        <begin position="107"/>
        <end position="127"/>
    </location>
</feature>
<feature type="non-terminal residue" evidence="3">
    <location>
        <position position="354"/>
    </location>
</feature>
<protein>
    <submittedName>
        <fullName evidence="3">Uncharacterized protein</fullName>
    </submittedName>
</protein>
<dbReference type="AlphaFoldDB" id="A0A0B7BAE0"/>
<keyword evidence="1" id="KW-0472">Membrane</keyword>
<gene>
    <name evidence="3" type="primary">ORF168494</name>
    <name evidence="2" type="synonym">ORF168487</name>
</gene>
<organism evidence="3">
    <name type="scientific">Arion vulgaris</name>
    <dbReference type="NCBI Taxonomy" id="1028688"/>
    <lineage>
        <taxon>Eukaryota</taxon>
        <taxon>Metazoa</taxon>
        <taxon>Spiralia</taxon>
        <taxon>Lophotrochozoa</taxon>
        <taxon>Mollusca</taxon>
        <taxon>Gastropoda</taxon>
        <taxon>Heterobranchia</taxon>
        <taxon>Euthyneura</taxon>
        <taxon>Panpulmonata</taxon>
        <taxon>Eupulmonata</taxon>
        <taxon>Stylommatophora</taxon>
        <taxon>Helicina</taxon>
        <taxon>Arionoidea</taxon>
        <taxon>Arionidae</taxon>
        <taxon>Arion</taxon>
    </lineage>
</organism>
<proteinExistence type="predicted"/>
<feature type="transmembrane region" description="Helical" evidence="1">
    <location>
        <begin position="32"/>
        <end position="54"/>
    </location>
</feature>
<evidence type="ECO:0000313" key="3">
    <source>
        <dbReference type="EMBL" id="CEK89025.1"/>
    </source>
</evidence>
<feature type="transmembrane region" description="Helical" evidence="1">
    <location>
        <begin position="168"/>
        <end position="188"/>
    </location>
</feature>
<dbReference type="EMBL" id="HACG01042157">
    <property type="protein sequence ID" value="CEK89022.1"/>
    <property type="molecule type" value="Transcribed_RNA"/>
</dbReference>
<evidence type="ECO:0000256" key="1">
    <source>
        <dbReference type="SAM" id="Phobius"/>
    </source>
</evidence>
<feature type="transmembrane region" description="Helical" evidence="1">
    <location>
        <begin position="200"/>
        <end position="220"/>
    </location>
</feature>
<reference evidence="3" key="1">
    <citation type="submission" date="2014-12" db="EMBL/GenBank/DDBJ databases">
        <title>Insight into the proteome of Arion vulgaris.</title>
        <authorList>
            <person name="Aradska J."/>
            <person name="Bulat T."/>
            <person name="Smidak R."/>
            <person name="Sarate P."/>
            <person name="Gangsoo J."/>
            <person name="Sialana F."/>
            <person name="Bilban M."/>
            <person name="Lubec G."/>
        </authorList>
    </citation>
    <scope>NUCLEOTIDE SEQUENCE</scope>
    <source>
        <tissue evidence="3">Skin</tissue>
    </source>
</reference>
<keyword evidence="1" id="KW-1133">Transmembrane helix</keyword>
<keyword evidence="1" id="KW-0812">Transmembrane</keyword>